<reference evidence="20 21" key="1">
    <citation type="submission" date="2023-03" db="EMBL/GenBank/DDBJ databases">
        <title>Complete genome sequence of Tepidibacter sp. SWIR-1, isolated from a deep-sea hydrothermal vent.</title>
        <authorList>
            <person name="Li X."/>
        </authorList>
    </citation>
    <scope>NUCLEOTIDE SEQUENCE [LARGE SCALE GENOMIC DNA]</scope>
    <source>
        <strain evidence="20 21">SWIR-1</strain>
    </source>
</reference>
<proteinExistence type="inferred from homology"/>
<dbReference type="InterPro" id="IPR000374">
    <property type="entry name" value="PC_trans"/>
</dbReference>
<feature type="transmembrane region" description="Helical" evidence="19">
    <location>
        <begin position="75"/>
        <end position="93"/>
    </location>
</feature>
<dbReference type="RefSeq" id="WP_277733852.1">
    <property type="nucleotide sequence ID" value="NZ_CP120733.1"/>
</dbReference>
<comment type="catalytic activity">
    <reaction evidence="1 18">
        <text>a 1,2-diacyl-sn-glycero-3-phosphate + CTP + H(+) = a CDP-1,2-diacyl-sn-glycerol + diphosphate</text>
        <dbReference type="Rhea" id="RHEA:16229"/>
        <dbReference type="ChEBI" id="CHEBI:15378"/>
        <dbReference type="ChEBI" id="CHEBI:33019"/>
        <dbReference type="ChEBI" id="CHEBI:37563"/>
        <dbReference type="ChEBI" id="CHEBI:58332"/>
        <dbReference type="ChEBI" id="CHEBI:58608"/>
        <dbReference type="EC" id="2.7.7.41"/>
    </reaction>
</comment>
<keyword evidence="15 19" id="KW-0472">Membrane</keyword>
<comment type="subcellular location">
    <subcellularLocation>
        <location evidence="2">Cell membrane</location>
        <topology evidence="2">Multi-pass membrane protein</topology>
    </subcellularLocation>
</comment>
<name>A0ABY8EJ11_9FIRM</name>
<dbReference type="EC" id="2.7.7.41" evidence="6 18"/>
<evidence type="ECO:0000256" key="19">
    <source>
        <dbReference type="SAM" id="Phobius"/>
    </source>
</evidence>
<evidence type="ECO:0000256" key="2">
    <source>
        <dbReference type="ARBA" id="ARBA00004651"/>
    </source>
</evidence>
<keyword evidence="11 18" id="KW-0812">Transmembrane</keyword>
<feature type="transmembrane region" description="Helical" evidence="19">
    <location>
        <begin position="50"/>
        <end position="69"/>
    </location>
</feature>
<evidence type="ECO:0000256" key="9">
    <source>
        <dbReference type="ARBA" id="ARBA00022516"/>
    </source>
</evidence>
<keyword evidence="8" id="KW-1003">Cell membrane</keyword>
<feature type="transmembrane region" description="Helical" evidence="19">
    <location>
        <begin position="237"/>
        <end position="257"/>
    </location>
</feature>
<keyword evidence="14" id="KW-0443">Lipid metabolism</keyword>
<keyword evidence="10 18" id="KW-0808">Transferase</keyword>
<gene>
    <name evidence="20" type="ORF">P4S50_06450</name>
</gene>
<dbReference type="EMBL" id="CP120733">
    <property type="protein sequence ID" value="WFD11712.1"/>
    <property type="molecule type" value="Genomic_DNA"/>
</dbReference>
<evidence type="ECO:0000256" key="12">
    <source>
        <dbReference type="ARBA" id="ARBA00022695"/>
    </source>
</evidence>
<keyword evidence="16" id="KW-0594">Phospholipid biosynthesis</keyword>
<feature type="transmembrane region" description="Helical" evidence="19">
    <location>
        <begin position="6"/>
        <end position="38"/>
    </location>
</feature>
<evidence type="ECO:0000256" key="10">
    <source>
        <dbReference type="ARBA" id="ARBA00022679"/>
    </source>
</evidence>
<dbReference type="PANTHER" id="PTHR46382">
    <property type="entry name" value="PHOSPHATIDATE CYTIDYLYLTRANSFERASE"/>
    <property type="match status" value="1"/>
</dbReference>
<feature type="transmembrane region" description="Helical" evidence="19">
    <location>
        <begin position="129"/>
        <end position="151"/>
    </location>
</feature>
<evidence type="ECO:0000256" key="6">
    <source>
        <dbReference type="ARBA" id="ARBA00012487"/>
    </source>
</evidence>
<evidence type="ECO:0000256" key="17">
    <source>
        <dbReference type="ARBA" id="ARBA00023264"/>
    </source>
</evidence>
<evidence type="ECO:0000256" key="3">
    <source>
        <dbReference type="ARBA" id="ARBA00005119"/>
    </source>
</evidence>
<evidence type="ECO:0000313" key="21">
    <source>
        <dbReference type="Proteomes" id="UP001222800"/>
    </source>
</evidence>
<dbReference type="Pfam" id="PF01148">
    <property type="entry name" value="CTP_transf_1"/>
    <property type="match status" value="1"/>
</dbReference>
<evidence type="ECO:0000256" key="4">
    <source>
        <dbReference type="ARBA" id="ARBA00005189"/>
    </source>
</evidence>
<dbReference type="Proteomes" id="UP001222800">
    <property type="component" value="Chromosome"/>
</dbReference>
<feature type="transmembrane region" description="Helical" evidence="19">
    <location>
        <begin position="105"/>
        <end position="123"/>
    </location>
</feature>
<evidence type="ECO:0000256" key="14">
    <source>
        <dbReference type="ARBA" id="ARBA00023098"/>
    </source>
</evidence>
<comment type="pathway">
    <text evidence="4">Lipid metabolism.</text>
</comment>
<evidence type="ECO:0000256" key="13">
    <source>
        <dbReference type="ARBA" id="ARBA00022989"/>
    </source>
</evidence>
<feature type="transmembrane region" description="Helical" evidence="19">
    <location>
        <begin position="171"/>
        <end position="189"/>
    </location>
</feature>
<evidence type="ECO:0000256" key="7">
    <source>
        <dbReference type="ARBA" id="ARBA00019373"/>
    </source>
</evidence>
<protein>
    <recommendedName>
        <fullName evidence="7 18">Phosphatidate cytidylyltransferase</fullName>
        <ecNumber evidence="6 18">2.7.7.41</ecNumber>
    </recommendedName>
</protein>
<sequence>MFVRIVSSIILLPVLALILINGGVPLYLGVMVISLMAIKEFYDAFRNKSFNGVSWLGYLSTLIIYFGAILQMDSRYITCGFFIVFFILCILLVRRKYNVIDMGITFLGIIYIPYLLKYIILISKFSNYNYIYLIFVIAWMTDTFAYFSGYFFGKHKLIPAVSPKKTIEGSIGGVIGSSLSCVVFGYIFGFDLMHMGIIGLIGSMIAQIGDLFASAIKRFLEVKDYGKLIPGHGGILDRFDSIILTAPFVYYYIYFFID</sequence>
<keyword evidence="9" id="KW-0444">Lipid biosynthesis</keyword>
<comment type="pathway">
    <text evidence="3 18">Phospholipid metabolism; CDP-diacylglycerol biosynthesis; CDP-diacylglycerol from sn-glycerol 3-phosphate: step 3/3.</text>
</comment>
<accession>A0ABY8EJ11</accession>
<dbReference type="PANTHER" id="PTHR46382:SF1">
    <property type="entry name" value="PHOSPHATIDATE CYTIDYLYLTRANSFERASE"/>
    <property type="match status" value="1"/>
</dbReference>
<feature type="transmembrane region" description="Helical" evidence="19">
    <location>
        <begin position="195"/>
        <end position="216"/>
    </location>
</feature>
<evidence type="ECO:0000256" key="11">
    <source>
        <dbReference type="ARBA" id="ARBA00022692"/>
    </source>
</evidence>
<evidence type="ECO:0000256" key="16">
    <source>
        <dbReference type="ARBA" id="ARBA00023209"/>
    </source>
</evidence>
<evidence type="ECO:0000256" key="18">
    <source>
        <dbReference type="RuleBase" id="RU003938"/>
    </source>
</evidence>
<evidence type="ECO:0000313" key="20">
    <source>
        <dbReference type="EMBL" id="WFD11712.1"/>
    </source>
</evidence>
<dbReference type="GO" id="GO:0004605">
    <property type="term" value="F:phosphatidate cytidylyltransferase activity"/>
    <property type="evidence" value="ECO:0007669"/>
    <property type="project" value="UniProtKB-EC"/>
</dbReference>
<dbReference type="PROSITE" id="PS01315">
    <property type="entry name" value="CDS"/>
    <property type="match status" value="1"/>
</dbReference>
<keyword evidence="17" id="KW-1208">Phospholipid metabolism</keyword>
<evidence type="ECO:0000256" key="5">
    <source>
        <dbReference type="ARBA" id="ARBA00010185"/>
    </source>
</evidence>
<evidence type="ECO:0000256" key="1">
    <source>
        <dbReference type="ARBA" id="ARBA00001698"/>
    </source>
</evidence>
<organism evidence="20 21">
    <name type="scientific">Tepidibacter hydrothermalis</name>
    <dbReference type="NCBI Taxonomy" id="3036126"/>
    <lineage>
        <taxon>Bacteria</taxon>
        <taxon>Bacillati</taxon>
        <taxon>Bacillota</taxon>
        <taxon>Clostridia</taxon>
        <taxon>Peptostreptococcales</taxon>
        <taxon>Peptostreptococcaceae</taxon>
        <taxon>Tepidibacter</taxon>
    </lineage>
</organism>
<keyword evidence="21" id="KW-1185">Reference proteome</keyword>
<evidence type="ECO:0000256" key="15">
    <source>
        <dbReference type="ARBA" id="ARBA00023136"/>
    </source>
</evidence>
<keyword evidence="12 18" id="KW-0548">Nucleotidyltransferase</keyword>
<evidence type="ECO:0000256" key="8">
    <source>
        <dbReference type="ARBA" id="ARBA00022475"/>
    </source>
</evidence>
<comment type="similarity">
    <text evidence="5 18">Belongs to the CDS family.</text>
</comment>
<keyword evidence="13 19" id="KW-1133">Transmembrane helix</keyword>